<organism evidence="1 2">
    <name type="scientific">Catellatospora citrea</name>
    <dbReference type="NCBI Taxonomy" id="53366"/>
    <lineage>
        <taxon>Bacteria</taxon>
        <taxon>Bacillati</taxon>
        <taxon>Actinomycetota</taxon>
        <taxon>Actinomycetes</taxon>
        <taxon>Micromonosporales</taxon>
        <taxon>Micromonosporaceae</taxon>
        <taxon>Catellatospora</taxon>
    </lineage>
</organism>
<gene>
    <name evidence="1" type="ORF">Cci01nite_33280</name>
</gene>
<keyword evidence="2" id="KW-1185">Reference proteome</keyword>
<comment type="caution">
    <text evidence="1">The sequence shown here is derived from an EMBL/GenBank/DDBJ whole genome shotgun (WGS) entry which is preliminary data.</text>
</comment>
<proteinExistence type="predicted"/>
<evidence type="ECO:0000313" key="2">
    <source>
        <dbReference type="Proteomes" id="UP000659904"/>
    </source>
</evidence>
<protein>
    <submittedName>
        <fullName evidence="1">Uncharacterized protein</fullName>
    </submittedName>
</protein>
<dbReference type="Proteomes" id="UP000659904">
    <property type="component" value="Unassembled WGS sequence"/>
</dbReference>
<evidence type="ECO:0000313" key="1">
    <source>
        <dbReference type="EMBL" id="GIF98234.1"/>
    </source>
</evidence>
<dbReference type="RefSeq" id="WP_120321146.1">
    <property type="nucleotide sequence ID" value="NZ_BONH01000012.1"/>
</dbReference>
<name>A0A8J3KCR3_9ACTN</name>
<dbReference type="EMBL" id="BONH01000012">
    <property type="protein sequence ID" value="GIF98234.1"/>
    <property type="molecule type" value="Genomic_DNA"/>
</dbReference>
<dbReference type="AlphaFoldDB" id="A0A8J3KCR3"/>
<sequence length="151" mass="16804">MTRLLDKTRRTAISDELAALLVKDVRKKFPEWSDEFGRRGVDQMVGFLAACALSPEPLGPSMLVDEFWHAFIARTVDYTAFCGQFAGRYIHHIPEDEREHDPRPPGKDATMRARTIGAITAAGYDVDPAFWPELGAADCTQCHAGCHDSPK</sequence>
<reference evidence="1 2" key="1">
    <citation type="submission" date="2021-01" db="EMBL/GenBank/DDBJ databases">
        <title>Whole genome shotgun sequence of Catellatospora citrea NBRC 14495.</title>
        <authorList>
            <person name="Komaki H."/>
            <person name="Tamura T."/>
        </authorList>
    </citation>
    <scope>NUCLEOTIDE SEQUENCE [LARGE SCALE GENOMIC DNA]</scope>
    <source>
        <strain evidence="1 2">NBRC 14495</strain>
    </source>
</reference>
<accession>A0A8J3KCR3</accession>